<dbReference type="InterPro" id="IPR020845">
    <property type="entry name" value="AMP-binding_CS"/>
</dbReference>
<dbReference type="InterPro" id="IPR036736">
    <property type="entry name" value="ACP-like_sf"/>
</dbReference>
<keyword evidence="7" id="KW-1185">Reference proteome</keyword>
<dbReference type="GO" id="GO:0016874">
    <property type="term" value="F:ligase activity"/>
    <property type="evidence" value="ECO:0007669"/>
    <property type="project" value="UniProtKB-KW"/>
</dbReference>
<feature type="domain" description="Carrier" evidence="5">
    <location>
        <begin position="517"/>
        <end position="591"/>
    </location>
</feature>
<sequence>MASHCSNLIELLSLQVQEQADSIAIKDSTSALTYRDTFLFARKAAAILQQNGIRSGNRIVCISSKNTESMVCFYAILMCGGIPVMIDREDGVATNREKIKEVKSAGIILDKGLEMPLDEFPGNSIFYFSDLLSLDRPAPEEVLLHPVSYPETCYILLTSGTTGKPKAVQLSHENVMHYTYSIYQKLGSPQNVRAAHVSTFAADLGLTNTLVALVAGGMLRIINKTEATDPAVFNTIIEEDAISLLKITPSHLLSLVSNLENGYKKPIETIVLGGEKLSWETVDTILSLGICDNLFNHYGPTETTIGAIAFRITTSSPHYHQSGSVPLGAPIGQGACFLESPQDNIGELYVTGPGVSIGYFENEEENNKKFFLREINGRQTLCYRTGDICRKLDDGNYEFLYRTDRQVKVNGYRVELGEIELAMAAHPEIENVIVSLATKDEHTILNAYIKLLKGSTLTANELKNWLLNKLPRYKVPVGYFFYKKAPYNSNGKIDMNALKKSFEEPGIQKPAAVNEVVDVNSWPSLLESCWKKVLDTHTVNANDNFFETGGDSLLGIQLIGRLQRYGYKVHITDINNNPVFSDFAALNPERIQEQEKEHRHSTGAQKDHFTFSQSLFLQQESFDQDKYCQCILLETGHKVRVREMALAFSYVRDSHLQLTGGFTDDEHEQAGAALGTSILHGKNSIVLQIQEICHSLLNEISIENNKLLAAHLFIDPAGKDYLYLACHHLVVDVISWNIIIDELLDYYEQIIKDQLPVVNPENAVKHFYASLPEGEGILPSLEQAALQRHPVIHRLPDQRLHTHPLTTTEVCSIRIPEETSAFLKQIDEKKQSTSLSGYLLSLFTNALLEEFSLPAITIDIEFHGRPQHGQLADLSRSVAWWSTTLPVTFDQKYLDPDTCSALIDQKAEAGNLINAYPDAFYNRSTIIPDIRFNYLGRFPDKFENSVISMSPSSFNPGTTRSNKAHQEYKLCFTARFIGASLIIDLQYQQKMLTKSNVDNIVKGFLAKLGQQHAPLLLQSGLPSVGQPLYSIKAGNRTAKRRVFLTGATGFLGIHILNELTRFGEAEVYCLVRGESQQQAESRLQEEFHYYFGTTPAPEVVVLKGNISSPQLGLSKEDYHTIATGTDLIIHAAADINLLKSYADLEKTNIDPLHEIIRLAKLHQPKELHYVSTLAVSGCARTGSIKQFSEDELEYGQTFVSDYERTKFEAEKLVRKAFNEAHIKGKIYRVGHVAADAVAGRFQKNMADNRIFQIIKGMLLLKKIPRSYVEKVSFSFVDVVARGIVNSAIRMPENNMQCLHIENPQYLSFQQLAGMLTQLGHEVEVVDAADFNIEVASFEGSVADKKVISLMDNWIRRSEDFPRRVRYMHGKSLDLIAGYGLYFPKLSLEWFGGLIEEGIRSGYFVIPRHQLHNV</sequence>
<dbReference type="SUPFAM" id="SSF47336">
    <property type="entry name" value="ACP-like"/>
    <property type="match status" value="1"/>
</dbReference>
<gene>
    <name evidence="6" type="ORF">DXN04_16185</name>
</gene>
<name>A0A3E1NZZ4_9BACT</name>
<dbReference type="InterPro" id="IPR013120">
    <property type="entry name" value="FAR_NAD-bd"/>
</dbReference>
<dbReference type="Gene3D" id="1.10.1200.10">
    <property type="entry name" value="ACP-like"/>
    <property type="match status" value="1"/>
</dbReference>
<dbReference type="PANTHER" id="PTHR44845">
    <property type="entry name" value="CARRIER DOMAIN-CONTAINING PROTEIN"/>
    <property type="match status" value="1"/>
</dbReference>
<evidence type="ECO:0000256" key="1">
    <source>
        <dbReference type="ARBA" id="ARBA00001957"/>
    </source>
</evidence>
<dbReference type="InterPro" id="IPR023213">
    <property type="entry name" value="CAT-like_dom_sf"/>
</dbReference>
<dbReference type="EMBL" id="QTJV01000006">
    <property type="protein sequence ID" value="RFM33499.1"/>
    <property type="molecule type" value="Genomic_DNA"/>
</dbReference>
<dbReference type="Gene3D" id="3.30.559.30">
    <property type="entry name" value="Nonribosomal peptide synthetase, condensation domain"/>
    <property type="match status" value="1"/>
</dbReference>
<dbReference type="PROSITE" id="PS00455">
    <property type="entry name" value="AMP_BINDING"/>
    <property type="match status" value="1"/>
</dbReference>
<accession>A0A3E1NZZ4</accession>
<evidence type="ECO:0000256" key="4">
    <source>
        <dbReference type="ARBA" id="ARBA00022598"/>
    </source>
</evidence>
<dbReference type="Pfam" id="PF00668">
    <property type="entry name" value="Condensation"/>
    <property type="match status" value="1"/>
</dbReference>
<dbReference type="InterPro" id="IPR000873">
    <property type="entry name" value="AMP-dep_synth/lig_dom"/>
</dbReference>
<dbReference type="PIRSF" id="PIRSF001617">
    <property type="entry name" value="Alpha-AR"/>
    <property type="match status" value="1"/>
</dbReference>
<dbReference type="Gene3D" id="3.30.559.10">
    <property type="entry name" value="Chloramphenicol acetyltransferase-like domain"/>
    <property type="match status" value="1"/>
</dbReference>
<dbReference type="Pfam" id="PF13193">
    <property type="entry name" value="AMP-binding_C"/>
    <property type="match status" value="1"/>
</dbReference>
<dbReference type="InterPro" id="IPR009081">
    <property type="entry name" value="PP-bd_ACP"/>
</dbReference>
<dbReference type="InterPro" id="IPR036291">
    <property type="entry name" value="NAD(P)-bd_dom_sf"/>
</dbReference>
<dbReference type="OrthoDB" id="9765680at2"/>
<evidence type="ECO:0000313" key="6">
    <source>
        <dbReference type="EMBL" id="RFM33499.1"/>
    </source>
</evidence>
<dbReference type="SUPFAM" id="SSF52777">
    <property type="entry name" value="CoA-dependent acyltransferases"/>
    <property type="match status" value="2"/>
</dbReference>
<dbReference type="PROSITE" id="PS50075">
    <property type="entry name" value="CARRIER"/>
    <property type="match status" value="1"/>
</dbReference>
<dbReference type="Proteomes" id="UP000261174">
    <property type="component" value="Unassembled WGS sequence"/>
</dbReference>
<dbReference type="InterPro" id="IPR042099">
    <property type="entry name" value="ANL_N_sf"/>
</dbReference>
<dbReference type="PROSITE" id="PS00012">
    <property type="entry name" value="PHOSPHOPANTETHEINE"/>
    <property type="match status" value="1"/>
</dbReference>
<comment type="caution">
    <text evidence="6">The sequence shown here is derived from an EMBL/GenBank/DDBJ whole genome shotgun (WGS) entry which is preliminary data.</text>
</comment>
<dbReference type="InterPro" id="IPR001242">
    <property type="entry name" value="Condensation_dom"/>
</dbReference>
<dbReference type="InterPro" id="IPR025110">
    <property type="entry name" value="AMP-bd_C"/>
</dbReference>
<dbReference type="InterPro" id="IPR045851">
    <property type="entry name" value="AMP-bd_C_sf"/>
</dbReference>
<keyword evidence="3" id="KW-0597">Phosphoprotein</keyword>
<dbReference type="Pfam" id="PF00501">
    <property type="entry name" value="AMP-binding"/>
    <property type="match status" value="1"/>
</dbReference>
<dbReference type="InterPro" id="IPR010080">
    <property type="entry name" value="Thioester_reductase-like_dom"/>
</dbReference>
<dbReference type="PANTHER" id="PTHR44845:SF6">
    <property type="entry name" value="BETA-ALANINE-ACTIVATING ENZYME"/>
    <property type="match status" value="1"/>
</dbReference>
<dbReference type="RefSeq" id="WP_116854422.1">
    <property type="nucleotide sequence ID" value="NZ_QTJV01000006.1"/>
</dbReference>
<dbReference type="Gene3D" id="3.40.50.12780">
    <property type="entry name" value="N-terminal domain of ligase-like"/>
    <property type="match status" value="1"/>
</dbReference>
<dbReference type="Pfam" id="PF07993">
    <property type="entry name" value="NAD_binding_4"/>
    <property type="match status" value="1"/>
</dbReference>
<dbReference type="Gene3D" id="3.40.50.720">
    <property type="entry name" value="NAD(P)-binding Rossmann-like Domain"/>
    <property type="match status" value="1"/>
</dbReference>
<dbReference type="InterPro" id="IPR006162">
    <property type="entry name" value="Ppantetheine_attach_site"/>
</dbReference>
<protein>
    <submittedName>
        <fullName evidence="6">NAD-dependent epimerase/dehydratase family protein</fullName>
    </submittedName>
</protein>
<dbReference type="NCBIfam" id="TIGR01746">
    <property type="entry name" value="Thioester-redct"/>
    <property type="match status" value="1"/>
</dbReference>
<dbReference type="Gene3D" id="3.30.300.30">
    <property type="match status" value="1"/>
</dbReference>
<dbReference type="SUPFAM" id="SSF51735">
    <property type="entry name" value="NAD(P)-binding Rossmann-fold domains"/>
    <property type="match status" value="1"/>
</dbReference>
<dbReference type="Pfam" id="PF00550">
    <property type="entry name" value="PP-binding"/>
    <property type="match status" value="1"/>
</dbReference>
<comment type="cofactor">
    <cofactor evidence="1">
        <name>pantetheine 4'-phosphate</name>
        <dbReference type="ChEBI" id="CHEBI:47942"/>
    </cofactor>
</comment>
<proteinExistence type="predicted"/>
<reference evidence="6 7" key="1">
    <citation type="submission" date="2018-08" db="EMBL/GenBank/DDBJ databases">
        <title>Chitinophaga sp. K20C18050901, a novel bacterium isolated from forest soil.</title>
        <authorList>
            <person name="Wang C."/>
        </authorList>
    </citation>
    <scope>NUCLEOTIDE SEQUENCE [LARGE SCALE GENOMIC DNA]</scope>
    <source>
        <strain evidence="6 7">K20C18050901</strain>
    </source>
</reference>
<keyword evidence="2" id="KW-0596">Phosphopantetheine</keyword>
<evidence type="ECO:0000259" key="5">
    <source>
        <dbReference type="PROSITE" id="PS50075"/>
    </source>
</evidence>
<evidence type="ECO:0000256" key="2">
    <source>
        <dbReference type="ARBA" id="ARBA00022450"/>
    </source>
</evidence>
<evidence type="ECO:0000256" key="3">
    <source>
        <dbReference type="ARBA" id="ARBA00022553"/>
    </source>
</evidence>
<keyword evidence="4" id="KW-0436">Ligase</keyword>
<evidence type="ECO:0000313" key="7">
    <source>
        <dbReference type="Proteomes" id="UP000261174"/>
    </source>
</evidence>
<organism evidence="6 7">
    <name type="scientific">Chitinophaga silvisoli</name>
    <dbReference type="NCBI Taxonomy" id="2291814"/>
    <lineage>
        <taxon>Bacteria</taxon>
        <taxon>Pseudomonadati</taxon>
        <taxon>Bacteroidota</taxon>
        <taxon>Chitinophagia</taxon>
        <taxon>Chitinophagales</taxon>
        <taxon>Chitinophagaceae</taxon>
        <taxon>Chitinophaga</taxon>
    </lineage>
</organism>
<dbReference type="SUPFAM" id="SSF56801">
    <property type="entry name" value="Acetyl-CoA synthetase-like"/>
    <property type="match status" value="1"/>
</dbReference>